<name>G4YSY8_PHYSP</name>
<evidence type="ECO:0008006" key="3">
    <source>
        <dbReference type="Google" id="ProtNLM"/>
    </source>
</evidence>
<evidence type="ECO:0000313" key="2">
    <source>
        <dbReference type="Proteomes" id="UP000002640"/>
    </source>
</evidence>
<keyword evidence="2" id="KW-1185">Reference proteome</keyword>
<dbReference type="Proteomes" id="UP000002640">
    <property type="component" value="Unassembled WGS sequence"/>
</dbReference>
<dbReference type="RefSeq" id="XP_009520695.1">
    <property type="nucleotide sequence ID" value="XM_009522400.1"/>
</dbReference>
<proteinExistence type="predicted"/>
<organism evidence="1 2">
    <name type="scientific">Phytophthora sojae (strain P6497)</name>
    <name type="common">Soybean stem and root rot agent</name>
    <name type="synonym">Phytophthora megasperma f. sp. glycines</name>
    <dbReference type="NCBI Taxonomy" id="1094619"/>
    <lineage>
        <taxon>Eukaryota</taxon>
        <taxon>Sar</taxon>
        <taxon>Stramenopiles</taxon>
        <taxon>Oomycota</taxon>
        <taxon>Peronosporomycetes</taxon>
        <taxon>Peronosporales</taxon>
        <taxon>Peronosporaceae</taxon>
        <taxon>Phytophthora</taxon>
    </lineage>
</organism>
<gene>
    <name evidence="1" type="ORF">PHYSODRAFT_311880</name>
</gene>
<dbReference type="EMBL" id="JH159152">
    <property type="protein sequence ID" value="EGZ25407.1"/>
    <property type="molecule type" value="Genomic_DNA"/>
</dbReference>
<evidence type="ECO:0000313" key="1">
    <source>
        <dbReference type="EMBL" id="EGZ25407.1"/>
    </source>
</evidence>
<accession>G4YSY8</accession>
<dbReference type="KEGG" id="psoj:PHYSODRAFT_311880"/>
<dbReference type="AlphaFoldDB" id="G4YSY8"/>
<dbReference type="GeneID" id="20643437"/>
<protein>
    <recommendedName>
        <fullName evidence="3">DDE-1 domain-containing protein</fullName>
    </recommendedName>
</protein>
<dbReference type="InParanoid" id="G4YSY8"/>
<sequence length="102" mass="11602">MCLPANATHLFKPLAVEDNAGGYSIDKATAVRIACMTWKRCRFATNVQSGFKVCGLYPLSLVNMQHRMDIYTRNGTPADIRLTAWLHVELPSKNRRLFKKNF</sequence>
<dbReference type="OMA" id="AVRIACM"/>
<reference evidence="1 2" key="1">
    <citation type="journal article" date="2006" name="Science">
        <title>Phytophthora genome sequences uncover evolutionary origins and mechanisms of pathogenesis.</title>
        <authorList>
            <person name="Tyler B.M."/>
            <person name="Tripathy S."/>
            <person name="Zhang X."/>
            <person name="Dehal P."/>
            <person name="Jiang R.H."/>
            <person name="Aerts A."/>
            <person name="Arredondo F.D."/>
            <person name="Baxter L."/>
            <person name="Bensasson D."/>
            <person name="Beynon J.L."/>
            <person name="Chapman J."/>
            <person name="Damasceno C.M."/>
            <person name="Dorrance A.E."/>
            <person name="Dou D."/>
            <person name="Dickerman A.W."/>
            <person name="Dubchak I.L."/>
            <person name="Garbelotto M."/>
            <person name="Gijzen M."/>
            <person name="Gordon S.G."/>
            <person name="Govers F."/>
            <person name="Grunwald N.J."/>
            <person name="Huang W."/>
            <person name="Ivors K.L."/>
            <person name="Jones R.W."/>
            <person name="Kamoun S."/>
            <person name="Krampis K."/>
            <person name="Lamour K.H."/>
            <person name="Lee M.K."/>
            <person name="McDonald W.H."/>
            <person name="Medina M."/>
            <person name="Meijer H.J."/>
            <person name="Nordberg E.K."/>
            <person name="Maclean D.J."/>
            <person name="Ospina-Giraldo M.D."/>
            <person name="Morris P.F."/>
            <person name="Phuntumart V."/>
            <person name="Putnam N.H."/>
            <person name="Rash S."/>
            <person name="Rose J.K."/>
            <person name="Sakihama Y."/>
            <person name="Salamov A.A."/>
            <person name="Savidor A."/>
            <person name="Scheuring C.F."/>
            <person name="Smith B.M."/>
            <person name="Sobral B.W."/>
            <person name="Terry A."/>
            <person name="Torto-Alalibo T.A."/>
            <person name="Win J."/>
            <person name="Xu Z."/>
            <person name="Zhang H."/>
            <person name="Grigoriev I.V."/>
            <person name="Rokhsar D.S."/>
            <person name="Boore J.L."/>
        </authorList>
    </citation>
    <scope>NUCLEOTIDE SEQUENCE [LARGE SCALE GENOMIC DNA]</scope>
    <source>
        <strain evidence="1 2">P6497</strain>
    </source>
</reference>